<dbReference type="PROSITE" id="PS50994">
    <property type="entry name" value="INTEGRASE"/>
    <property type="match status" value="1"/>
</dbReference>
<evidence type="ECO:0000259" key="2">
    <source>
        <dbReference type="PROSITE" id="PS50994"/>
    </source>
</evidence>
<sequence>MSPRQQANVVLTAQIRAAFIASDETYGMPRIRAEQQDAGVNASRKRIARLMREGQMRGVSRRRSFCVTTERDVRHRPAPDLVNRIFVATNINQLWVADMTYLPSWTGFLYLSMVIDVYSRKVVGWAFGERMTADLVILALNMALMTRKPESVIHHSDQGSQYTSIAFGNRCKEMGVRPSMGSVGDAYDNAMAESFFASLECELIARRSWKTKTEARLAVFTWIESWYNPRRWHSGLNYQSPNNFERKHQQKSTNTENQLIHELQ</sequence>
<dbReference type="InterPro" id="IPR025948">
    <property type="entry name" value="HTH-like_dom"/>
</dbReference>
<evidence type="ECO:0000256" key="1">
    <source>
        <dbReference type="SAM" id="MobiDB-lite"/>
    </source>
</evidence>
<dbReference type="Pfam" id="PF13276">
    <property type="entry name" value="HTH_21"/>
    <property type="match status" value="1"/>
</dbReference>
<dbReference type="EMBL" id="BGOW01000020">
    <property type="protein sequence ID" value="GBL46559.1"/>
    <property type="molecule type" value="Genomic_DNA"/>
</dbReference>
<dbReference type="Pfam" id="PF13333">
    <property type="entry name" value="rve_2"/>
    <property type="match status" value="1"/>
</dbReference>
<dbReference type="Gene3D" id="3.30.420.10">
    <property type="entry name" value="Ribonuclease H-like superfamily/Ribonuclease H"/>
    <property type="match status" value="1"/>
</dbReference>
<dbReference type="Pfam" id="PF00665">
    <property type="entry name" value="rve"/>
    <property type="match status" value="1"/>
</dbReference>
<dbReference type="SUPFAM" id="SSF53098">
    <property type="entry name" value="Ribonuclease H-like"/>
    <property type="match status" value="1"/>
</dbReference>
<dbReference type="InterPro" id="IPR012337">
    <property type="entry name" value="RNaseH-like_sf"/>
</dbReference>
<dbReference type="PANTHER" id="PTHR46889:SF4">
    <property type="entry name" value="TRANSPOSASE INSO FOR INSERTION SEQUENCE ELEMENT IS911B-RELATED"/>
    <property type="match status" value="1"/>
</dbReference>
<evidence type="ECO:0000313" key="4">
    <source>
        <dbReference type="Proteomes" id="UP000286806"/>
    </source>
</evidence>
<dbReference type="GO" id="GO:0003676">
    <property type="term" value="F:nucleic acid binding"/>
    <property type="evidence" value="ECO:0007669"/>
    <property type="project" value="InterPro"/>
</dbReference>
<dbReference type="AlphaFoldDB" id="A0A401JFZ8"/>
<dbReference type="InterPro" id="IPR050900">
    <property type="entry name" value="Transposase_IS3/IS150/IS904"/>
</dbReference>
<comment type="caution">
    <text evidence="3">The sequence shown here is derived from an EMBL/GenBank/DDBJ whole genome shotgun (WGS) entry which is preliminary data.</text>
</comment>
<dbReference type="PANTHER" id="PTHR46889">
    <property type="entry name" value="TRANSPOSASE INSF FOR INSERTION SEQUENCE IS3B-RELATED"/>
    <property type="match status" value="1"/>
</dbReference>
<feature type="domain" description="Integrase catalytic" evidence="2">
    <location>
        <begin position="73"/>
        <end position="249"/>
    </location>
</feature>
<name>A0A401JFZ8_9PROT</name>
<reference evidence="3 4" key="1">
    <citation type="journal article" date="2019" name="Front. Microbiol.">
        <title>Genomes of Neutrophilic Sulfur-Oxidizing Chemolithoautotrophs Representing 9 Proteobacterial Species From 8 Genera.</title>
        <authorList>
            <person name="Watanabe T."/>
            <person name="Kojima H."/>
            <person name="Umezawa K."/>
            <person name="Hori C."/>
            <person name="Takasuka T.E."/>
            <person name="Kato Y."/>
            <person name="Fukui M."/>
        </authorList>
    </citation>
    <scope>NUCLEOTIDE SEQUENCE [LARGE SCALE GENOMIC DNA]</scope>
    <source>
        <strain evidence="3 4">TTN</strain>
    </source>
</reference>
<dbReference type="NCBIfam" id="NF033516">
    <property type="entry name" value="transpos_IS3"/>
    <property type="match status" value="1"/>
</dbReference>
<dbReference type="InterPro" id="IPR001584">
    <property type="entry name" value="Integrase_cat-core"/>
</dbReference>
<dbReference type="GO" id="GO:0015074">
    <property type="term" value="P:DNA integration"/>
    <property type="evidence" value="ECO:0007669"/>
    <property type="project" value="InterPro"/>
</dbReference>
<gene>
    <name evidence="3" type="ORF">SFMTTN_2374</name>
</gene>
<proteinExistence type="predicted"/>
<keyword evidence="4" id="KW-1185">Reference proteome</keyword>
<evidence type="ECO:0000313" key="3">
    <source>
        <dbReference type="EMBL" id="GBL46559.1"/>
    </source>
</evidence>
<feature type="region of interest" description="Disordered" evidence="1">
    <location>
        <begin position="241"/>
        <end position="264"/>
    </location>
</feature>
<organism evidence="3 4">
    <name type="scientific">Sulfuriferula multivorans</name>
    <dbReference type="NCBI Taxonomy" id="1559896"/>
    <lineage>
        <taxon>Bacteria</taxon>
        <taxon>Pseudomonadati</taxon>
        <taxon>Pseudomonadota</taxon>
        <taxon>Betaproteobacteria</taxon>
        <taxon>Nitrosomonadales</taxon>
        <taxon>Sulfuricellaceae</taxon>
        <taxon>Sulfuriferula</taxon>
    </lineage>
</organism>
<accession>A0A401JFZ8</accession>
<protein>
    <submittedName>
        <fullName evidence="3">Mobile element protein</fullName>
    </submittedName>
</protein>
<dbReference type="Proteomes" id="UP000286806">
    <property type="component" value="Unassembled WGS sequence"/>
</dbReference>
<dbReference type="InterPro" id="IPR048020">
    <property type="entry name" value="Transpos_IS3"/>
</dbReference>
<dbReference type="InterPro" id="IPR036397">
    <property type="entry name" value="RNaseH_sf"/>
</dbReference>